<comment type="caution">
    <text evidence="2">The sequence shown here is derived from an EMBL/GenBank/DDBJ whole genome shotgun (WGS) entry which is preliminary data.</text>
</comment>
<dbReference type="RefSeq" id="WP_200230837.1">
    <property type="nucleotide sequence ID" value="NZ_NRRT01000053.1"/>
</dbReference>
<keyword evidence="3" id="KW-1185">Reference proteome</keyword>
<evidence type="ECO:0008006" key="4">
    <source>
        <dbReference type="Google" id="ProtNLM"/>
    </source>
</evidence>
<name>A0ABS1E174_RUBGE</name>
<evidence type="ECO:0000313" key="2">
    <source>
        <dbReference type="EMBL" id="MBK1715488.1"/>
    </source>
</evidence>
<keyword evidence="1" id="KW-1133">Transmembrane helix</keyword>
<reference evidence="2" key="2">
    <citation type="journal article" date="2020" name="Microorganisms">
        <title>Osmotic Adaptation and Compatible Solute Biosynthesis of Phototrophic Bacteria as Revealed from Genome Analyses.</title>
        <authorList>
            <person name="Imhoff J.F."/>
            <person name="Rahn T."/>
            <person name="Kunzel S."/>
            <person name="Keller A."/>
            <person name="Neulinger S.C."/>
        </authorList>
    </citation>
    <scope>NUCLEOTIDE SEQUENCE</scope>
    <source>
        <strain evidence="2">IM 151</strain>
    </source>
</reference>
<organism evidence="2 3">
    <name type="scientific">Rubrivivax gelatinosus</name>
    <name type="common">Rhodocyclus gelatinosus</name>
    <name type="synonym">Rhodopseudomonas gelatinosa</name>
    <dbReference type="NCBI Taxonomy" id="28068"/>
    <lineage>
        <taxon>Bacteria</taxon>
        <taxon>Pseudomonadati</taxon>
        <taxon>Pseudomonadota</taxon>
        <taxon>Betaproteobacteria</taxon>
        <taxon>Burkholderiales</taxon>
        <taxon>Sphaerotilaceae</taxon>
        <taxon>Rubrivivax</taxon>
    </lineage>
</organism>
<reference evidence="2" key="1">
    <citation type="submission" date="2017-08" db="EMBL/GenBank/DDBJ databases">
        <authorList>
            <person name="Imhoff J.F."/>
            <person name="Rahn T."/>
            <person name="Kuenzel S."/>
            <person name="Neulinger S.C."/>
        </authorList>
    </citation>
    <scope>NUCLEOTIDE SEQUENCE</scope>
    <source>
        <strain evidence="2">IM 151</strain>
    </source>
</reference>
<dbReference type="EMBL" id="NRRU01000125">
    <property type="protein sequence ID" value="MBK1715488.1"/>
    <property type="molecule type" value="Genomic_DNA"/>
</dbReference>
<feature type="transmembrane region" description="Helical" evidence="1">
    <location>
        <begin position="81"/>
        <end position="105"/>
    </location>
</feature>
<evidence type="ECO:0000313" key="3">
    <source>
        <dbReference type="Proteomes" id="UP001041814"/>
    </source>
</evidence>
<keyword evidence="1" id="KW-0472">Membrane</keyword>
<sequence length="117" mass="12344">MIAAIWIVTALLLGLWSLGAWGVYTLLQAQPGWIGELGELVDQVPYAAVIDRWFPGWQELLRALLELTESTLGLLGGAAPLIVWTAWGVGAAGLAVAAGGLTLIVKLLSRDKPRAAA</sequence>
<dbReference type="Proteomes" id="UP001041814">
    <property type="component" value="Unassembled WGS sequence"/>
</dbReference>
<keyword evidence="1" id="KW-0812">Transmembrane</keyword>
<proteinExistence type="predicted"/>
<accession>A0ABS1E174</accession>
<evidence type="ECO:0000256" key="1">
    <source>
        <dbReference type="SAM" id="Phobius"/>
    </source>
</evidence>
<gene>
    <name evidence="2" type="ORF">CKO43_22295</name>
</gene>
<protein>
    <recommendedName>
        <fullName evidence="4">Transmembrane protein</fullName>
    </recommendedName>
</protein>